<dbReference type="InterPro" id="IPR047263">
    <property type="entry name" value="HNL-like_cupin"/>
</dbReference>
<dbReference type="PANTHER" id="PTHR43698">
    <property type="entry name" value="RIBD C-TERMINAL DOMAIN CONTAINING PROTEIN"/>
    <property type="match status" value="1"/>
</dbReference>
<dbReference type="AlphaFoldDB" id="A0A231PWB5"/>
<comment type="caution">
    <text evidence="2">The sequence shown here is derived from an EMBL/GenBank/DDBJ whole genome shotgun (WGS) entry which is preliminary data.</text>
</comment>
<evidence type="ECO:0000313" key="3">
    <source>
        <dbReference type="Proteomes" id="UP000215261"/>
    </source>
</evidence>
<dbReference type="Pfam" id="PF07883">
    <property type="entry name" value="Cupin_2"/>
    <property type="match status" value="1"/>
</dbReference>
<dbReference type="InterPro" id="IPR011051">
    <property type="entry name" value="RmlC_Cupin_sf"/>
</dbReference>
<sequence length="138" mass="15216">MAEFEQAVKENNLFGLGNLNTDYAQYFTGASYLQGLVQAQNEVDVNVANVNFEPGCRNNWHVHHDGFQILLVTAGKGWYQEAGKPAKLLSAGDVVIIHEGIKHWHGATKASWFSHLAITKGTSEWLEAVTAEDYAKLG</sequence>
<protein>
    <recommendedName>
        <fullName evidence="1">Cupin type-2 domain-containing protein</fullName>
    </recommendedName>
</protein>
<dbReference type="CDD" id="cd02233">
    <property type="entry name" value="cupin_HNL-like"/>
    <property type="match status" value="1"/>
</dbReference>
<gene>
    <name evidence="2" type="ORF">AYP69_00710</name>
</gene>
<dbReference type="RefSeq" id="WP_089144682.1">
    <property type="nucleotide sequence ID" value="NZ_LUGD01000056.1"/>
</dbReference>
<dbReference type="PANTHER" id="PTHR43698:SF1">
    <property type="entry name" value="BLL4564 PROTEIN"/>
    <property type="match status" value="1"/>
</dbReference>
<organism evidence="2 3">
    <name type="scientific">Ligilactobacillus agilis</name>
    <dbReference type="NCBI Taxonomy" id="1601"/>
    <lineage>
        <taxon>Bacteria</taxon>
        <taxon>Bacillati</taxon>
        <taxon>Bacillota</taxon>
        <taxon>Bacilli</taxon>
        <taxon>Lactobacillales</taxon>
        <taxon>Lactobacillaceae</taxon>
        <taxon>Ligilactobacillus</taxon>
    </lineage>
</organism>
<dbReference type="Proteomes" id="UP000215261">
    <property type="component" value="Unassembled WGS sequence"/>
</dbReference>
<accession>A0A231PWB5</accession>
<feature type="domain" description="Cupin type-2" evidence="1">
    <location>
        <begin position="50"/>
        <end position="109"/>
    </location>
</feature>
<evidence type="ECO:0000259" key="1">
    <source>
        <dbReference type="Pfam" id="PF07883"/>
    </source>
</evidence>
<dbReference type="SUPFAM" id="SSF51182">
    <property type="entry name" value="RmlC-like cupins"/>
    <property type="match status" value="1"/>
</dbReference>
<evidence type="ECO:0000313" key="2">
    <source>
        <dbReference type="EMBL" id="OXS39031.1"/>
    </source>
</evidence>
<dbReference type="EMBL" id="LUGO01000065">
    <property type="protein sequence ID" value="OXS39031.1"/>
    <property type="molecule type" value="Genomic_DNA"/>
</dbReference>
<dbReference type="Gene3D" id="2.60.120.10">
    <property type="entry name" value="Jelly Rolls"/>
    <property type="match status" value="1"/>
</dbReference>
<dbReference type="InterPro" id="IPR013096">
    <property type="entry name" value="Cupin_2"/>
</dbReference>
<name>A0A231PWB5_9LACO</name>
<dbReference type="InterPro" id="IPR014710">
    <property type="entry name" value="RmlC-like_jellyroll"/>
</dbReference>
<reference evidence="2 3" key="1">
    <citation type="submission" date="2016-03" db="EMBL/GenBank/DDBJ databases">
        <title>Sequencing of Lactobacillus Species from Commercial Turkeys.</title>
        <authorList>
            <person name="Johnson T.J."/>
            <person name="Youmans B.P."/>
            <person name="Case K.A."/>
        </authorList>
    </citation>
    <scope>NUCLEOTIDE SEQUENCE [LARGE SCALE GENOMIC DNA]</scope>
    <source>
        <strain evidence="2 3">UMNLA1</strain>
    </source>
</reference>
<proteinExistence type="predicted"/>